<dbReference type="SUPFAM" id="SSF81901">
    <property type="entry name" value="HCP-like"/>
    <property type="match status" value="1"/>
</dbReference>
<dbReference type="Gene3D" id="1.25.40.10">
    <property type="entry name" value="Tetratricopeptide repeat domain"/>
    <property type="match status" value="2"/>
</dbReference>
<evidence type="ECO:0000256" key="4">
    <source>
        <dbReference type="SAM" id="Phobius"/>
    </source>
</evidence>
<dbReference type="EMBL" id="PUHW01000070">
    <property type="protein sequence ID" value="KAG0689616.1"/>
    <property type="molecule type" value="Genomic_DNA"/>
</dbReference>
<dbReference type="InterPro" id="IPR011990">
    <property type="entry name" value="TPR-like_helical_dom_sf"/>
</dbReference>
<comment type="caution">
    <text evidence="5">The sequence shown here is derived from an EMBL/GenBank/DDBJ whole genome shotgun (WGS) entry which is preliminary data.</text>
</comment>
<feature type="transmembrane region" description="Helical" evidence="4">
    <location>
        <begin position="297"/>
        <end position="316"/>
    </location>
</feature>
<evidence type="ECO:0000256" key="2">
    <source>
        <dbReference type="ARBA" id="ARBA00022803"/>
    </source>
</evidence>
<feature type="transmembrane region" description="Helical" evidence="4">
    <location>
        <begin position="185"/>
        <end position="204"/>
    </location>
</feature>
<dbReference type="GO" id="GO:0016020">
    <property type="term" value="C:membrane"/>
    <property type="evidence" value="ECO:0007669"/>
    <property type="project" value="GOC"/>
</dbReference>
<sequence length="1171" mass="135142">MDQYPDVNPNIYYNLLKDEYLINLFEKPPLHIHLNLLGWDCTSNCDYQCQMLVTDDRVLEGLEIYQFHGKWPFLRIIGIQELFSTLFSIGNFIPNYIGFKLLWKHYKIEVSKKNIEFTNLYFVYLLVSVVSMFAWFFSTLFHLKDTWNRERLDYLFAGMTVLTGFYGIVVRFFKLYKLENNIKRRILGIVCISLYIAHVIRMLYDWSYTYNMEVNVIFGLTQNFLWVYLSIHQFNKLKNKKLTLIENIVNKDYNWTLTPSFITNPDVKLVDYLDQLISIIETNINSLDIQQSVKKTYIFLFSVLLLQCFVVLNFSGPNIPFEKVNTEFGFLSNLYSQTGQFKTKLQSESLALLALGGSSPYHLTDKPFFLVLALKVLENLQGAYISLLDIKNFHLESSELVEKSFNMDSIEKKNPDSFIIASICWWRARALQVQQSLLSDISSELTSLSLSLLCNRVIDSIVDHENPNSNYNQNLLIVYYLEQAKIAMAGDLELQTLDAILNANKISGLSLVLTGCKAKMTKFQQKSTATLTVLAKSNETLLRSEQSENSFDPQDVKLNDDLFLERPQYDSIGDSELLNLHEEEENDFVKRIKLDYSNISSFENTSTSVNSKLLPTAIKESDIPEQLSNIDPNNQPSLSSLDHIQLMLRMQAILNNTPANNALVNEELIAIVQRVIFSSQNSVNWLIFARALWYRSLLETARPRTVERGILQLYSLVEELGVTSEQTARLFPKTEDEINFPLEFIQTTDLNKTLTNSVRLRYIYLLPLMPKWSMDSKLAEKLLELGALKSALEIYERLQKWTDAALCYASTGDKEKSILLINKALEEDPRDARSWSVLGDVTNDPQYWYKAWEIGRYANAKRNLAKYYYNPPKESGLTKDLQKSIDCMYDCLKSNPINFDNWYFYGCIGLEISNFELSAEAFTRCVSLDDTNSYAWSNLASSLIQLNKLSEAFTALQKSVNSGDSAKKSSKIWENYMFVAVKLGRWDDVLYASIVLLNRNKEHDNGDSSIDLPILEKLVELLIAEPYDENKRQTYYQKSCTEFVCEMVPSVVLHDSRIWRIVAKVDLWRKKPWLALEDYEKAYRAVINNPELISDESVWNTAVQACNDLVSAYENFGEMDGRHGAGDVVCKDWKFKAKSTIRSLISKGKACWEYTDGYEQLQELKKEVLNF</sequence>
<protein>
    <recommendedName>
        <fullName evidence="7">TPR-like protein</fullName>
    </recommendedName>
</protein>
<keyword evidence="2 3" id="KW-0802">TPR repeat</keyword>
<feature type="repeat" description="TPR" evidence="3">
    <location>
        <begin position="798"/>
        <end position="831"/>
    </location>
</feature>
<keyword evidence="6" id="KW-1185">Reference proteome</keyword>
<keyword evidence="4" id="KW-0472">Membrane</keyword>
<dbReference type="Pfam" id="PF04080">
    <property type="entry name" value="Per1"/>
    <property type="match status" value="1"/>
</dbReference>
<reference evidence="5" key="1">
    <citation type="submission" date="2020-11" db="EMBL/GenBank/DDBJ databases">
        <title>Kefir isolates.</title>
        <authorList>
            <person name="Marcisauskas S."/>
            <person name="Kim Y."/>
            <person name="Blasche S."/>
        </authorList>
    </citation>
    <scope>NUCLEOTIDE SEQUENCE</scope>
    <source>
        <strain evidence="5">Olga-1</strain>
    </source>
</reference>
<feature type="transmembrane region" description="Helical" evidence="4">
    <location>
        <begin position="210"/>
        <end position="231"/>
    </location>
</feature>
<keyword evidence="1" id="KW-0677">Repeat</keyword>
<dbReference type="InterPro" id="IPR019734">
    <property type="entry name" value="TPR_rpt"/>
</dbReference>
<dbReference type="Pfam" id="PF13181">
    <property type="entry name" value="TPR_8"/>
    <property type="match status" value="1"/>
</dbReference>
<dbReference type="Proteomes" id="UP000697127">
    <property type="component" value="Unassembled WGS sequence"/>
</dbReference>
<name>A0A9P6WM24_9ASCO</name>
<dbReference type="GO" id="GO:0006506">
    <property type="term" value="P:GPI anchor biosynthetic process"/>
    <property type="evidence" value="ECO:0007669"/>
    <property type="project" value="InterPro"/>
</dbReference>
<evidence type="ECO:0008006" key="7">
    <source>
        <dbReference type="Google" id="ProtNLM"/>
    </source>
</evidence>
<dbReference type="SMART" id="SM00028">
    <property type="entry name" value="TPR"/>
    <property type="match status" value="3"/>
</dbReference>
<evidence type="ECO:0000313" key="6">
    <source>
        <dbReference type="Proteomes" id="UP000697127"/>
    </source>
</evidence>
<evidence type="ECO:0000256" key="3">
    <source>
        <dbReference type="PROSITE-ProRule" id="PRU00339"/>
    </source>
</evidence>
<organism evidence="5 6">
    <name type="scientific">Pichia californica</name>
    <dbReference type="NCBI Taxonomy" id="460514"/>
    <lineage>
        <taxon>Eukaryota</taxon>
        <taxon>Fungi</taxon>
        <taxon>Dikarya</taxon>
        <taxon>Ascomycota</taxon>
        <taxon>Saccharomycotina</taxon>
        <taxon>Pichiomycetes</taxon>
        <taxon>Pichiales</taxon>
        <taxon>Pichiaceae</taxon>
        <taxon>Pichia</taxon>
    </lineage>
</organism>
<dbReference type="InterPro" id="IPR007217">
    <property type="entry name" value="Per1-like"/>
</dbReference>
<dbReference type="PROSITE" id="PS50005">
    <property type="entry name" value="TPR"/>
    <property type="match status" value="1"/>
</dbReference>
<dbReference type="AlphaFoldDB" id="A0A9P6WM24"/>
<keyword evidence="4" id="KW-1133">Transmembrane helix</keyword>
<keyword evidence="4" id="KW-0812">Transmembrane</keyword>
<feature type="transmembrane region" description="Helical" evidence="4">
    <location>
        <begin position="154"/>
        <end position="173"/>
    </location>
</feature>
<feature type="transmembrane region" description="Helical" evidence="4">
    <location>
        <begin position="120"/>
        <end position="142"/>
    </location>
</feature>
<evidence type="ECO:0000313" key="5">
    <source>
        <dbReference type="EMBL" id="KAG0689616.1"/>
    </source>
</evidence>
<gene>
    <name evidence="5" type="ORF">C6P40_004775</name>
</gene>
<feature type="transmembrane region" description="Helical" evidence="4">
    <location>
        <begin position="76"/>
        <end position="99"/>
    </location>
</feature>
<dbReference type="PANTHER" id="PTHR16193:SF0">
    <property type="entry name" value="TETRATRICOPEPTIDE REPEAT PROTEIN 27"/>
    <property type="match status" value="1"/>
</dbReference>
<accession>A0A9P6WM24</accession>
<dbReference type="InterPro" id="IPR044244">
    <property type="entry name" value="TTC27/Emw1"/>
</dbReference>
<dbReference type="PANTHER" id="PTHR16193">
    <property type="entry name" value="TETRATRICOPEPTIDE REPEAT PROTEIN 27"/>
    <property type="match status" value="1"/>
</dbReference>
<evidence type="ECO:0000256" key="1">
    <source>
        <dbReference type="ARBA" id="ARBA00022737"/>
    </source>
</evidence>
<proteinExistence type="predicted"/>